<dbReference type="Gene3D" id="2.40.170.20">
    <property type="entry name" value="TonB-dependent receptor, beta-barrel domain"/>
    <property type="match status" value="1"/>
</dbReference>
<dbReference type="EMBL" id="PDEM01000016">
    <property type="protein sequence ID" value="PHZ85408.1"/>
    <property type="molecule type" value="Genomic_DNA"/>
</dbReference>
<evidence type="ECO:0000256" key="5">
    <source>
        <dbReference type="ARBA" id="ARBA00022692"/>
    </source>
</evidence>
<sequence>MISTGARLPWVRRHMALFAICAIMLSFFIPLPGAQAASNQAGNAPLLLHFSLRKQPLRAALLAFSQQAGIQLIYVEEVETEKEIDPLDGQYTVEDALSLLLRDSGFEYEFSKENTVTVRRVTPREATPPAQETLPLNSTPASSSENAEAFIDEVISVGTRGRGRTALQTPVPVDTIGGRDMMTTGETETGRILQFLNPSFNFSTSSISDGTDAVKPATLRGLNPDQTLVLVNGKRRHSSALVHVNTSVGRGATGVDMNAIPPSSIKQIEILRDGASAQYGSSAIAGVINIILKDQQEGGSLTSSWGQTYKGDGDIFVVSANYGFAPLPRARLTLSAEYRNKQHSNRAGLSGCLQYDPGDQEPCSFGNLAVDPREESFDRRNFRIGESDSEQKTLLLNLSLPYHDNSELYLFGTYSDRNNQSTGFFRRANEYSRTVIEIFPDGYLPLLNAGIRDFSVTAGGRWDLGDDFYLDSSLTTGGNRFQFLIDNSLNASFGVNSPTSANAGALKLHQSTVNLDVSKYLDTTHFAFGLEWHREHYQIVPGEPVSYADGGTLNYTCPGCDINPVPYAAGFQLFKGLSPANSADESRTNIAIYADMEIDVSPSLLLNLATRFEDYSDFGNKLIAKLATRYQISPGLAARGSVSTGFRAPSMQQKFFNSTNTQFIEVNGRSVSQERGTFRTDSAVARALGIPALKPETSTNLSLGFIATPLKNLTITADYYLITIRDRIAITGSIPIEENFPEVTEATGATDGQFFTNMADTKTEGVDLVVHYDIPLAPGQKLRLSLAANKTRTRIKEGSIASPLEGVDNLQLFSLQDRAIIEDWQPSSRVNIALDYTNGPWSLVLRNNMHGAYTVCEGSCTILSGPDQNIQEFSHKWLTDIQLSYSLEKLSSKITLGVNNLFNVYPDINLIGQARAGSIAGIVESPGIFTYPRRSAPFGINGGSYYLRLVKNF</sequence>
<dbReference type="CDD" id="cd01347">
    <property type="entry name" value="ligand_gated_channel"/>
    <property type="match status" value="1"/>
</dbReference>
<evidence type="ECO:0000259" key="13">
    <source>
        <dbReference type="SMART" id="SM00965"/>
    </source>
</evidence>
<feature type="region of interest" description="Disordered" evidence="12">
    <location>
        <begin position="123"/>
        <end position="143"/>
    </location>
</feature>
<keyword evidence="3 10" id="KW-1134">Transmembrane beta strand</keyword>
<dbReference type="InterPro" id="IPR039426">
    <property type="entry name" value="TonB-dep_rcpt-like"/>
</dbReference>
<evidence type="ECO:0000313" key="14">
    <source>
        <dbReference type="EMBL" id="PHZ85408.1"/>
    </source>
</evidence>
<dbReference type="Gene3D" id="2.170.130.10">
    <property type="entry name" value="TonB-dependent receptor, plug domain"/>
    <property type="match status" value="1"/>
</dbReference>
<dbReference type="GO" id="GO:0009279">
    <property type="term" value="C:cell outer membrane"/>
    <property type="evidence" value="ECO:0007669"/>
    <property type="project" value="UniProtKB-SubCell"/>
</dbReference>
<evidence type="ECO:0000256" key="11">
    <source>
        <dbReference type="RuleBase" id="RU003357"/>
    </source>
</evidence>
<evidence type="ECO:0000313" key="15">
    <source>
        <dbReference type="Proteomes" id="UP000229730"/>
    </source>
</evidence>
<feature type="compositionally biased region" description="Polar residues" evidence="12">
    <location>
        <begin position="134"/>
        <end position="143"/>
    </location>
</feature>
<evidence type="ECO:0000256" key="8">
    <source>
        <dbReference type="ARBA" id="ARBA00023136"/>
    </source>
</evidence>
<proteinExistence type="inferred from homology"/>
<dbReference type="Proteomes" id="UP000229730">
    <property type="component" value="Unassembled WGS sequence"/>
</dbReference>
<keyword evidence="7 11" id="KW-0798">TonB box</keyword>
<evidence type="ECO:0000256" key="9">
    <source>
        <dbReference type="ARBA" id="ARBA00023237"/>
    </source>
</evidence>
<comment type="similarity">
    <text evidence="10 11">Belongs to the TonB-dependent receptor family.</text>
</comment>
<dbReference type="AlphaFoldDB" id="A0A2G4YSU2"/>
<dbReference type="InterPro" id="IPR011662">
    <property type="entry name" value="Secretin/TonB_short_N"/>
</dbReference>
<dbReference type="PROSITE" id="PS52016">
    <property type="entry name" value="TONB_DEPENDENT_REC_3"/>
    <property type="match status" value="1"/>
</dbReference>
<keyword evidence="4" id="KW-0406">Ion transport</keyword>
<gene>
    <name evidence="14" type="ORF">CRD36_08430</name>
</gene>
<dbReference type="Pfam" id="PF07715">
    <property type="entry name" value="Plug"/>
    <property type="match status" value="1"/>
</dbReference>
<keyword evidence="2 10" id="KW-0813">Transport</keyword>
<dbReference type="InterPro" id="IPR037066">
    <property type="entry name" value="Plug_dom_sf"/>
</dbReference>
<dbReference type="InterPro" id="IPR000531">
    <property type="entry name" value="Beta-barrel_TonB"/>
</dbReference>
<keyword evidence="8 10" id="KW-0472">Membrane</keyword>
<evidence type="ECO:0000256" key="12">
    <source>
        <dbReference type="SAM" id="MobiDB-lite"/>
    </source>
</evidence>
<evidence type="ECO:0000256" key="3">
    <source>
        <dbReference type="ARBA" id="ARBA00022452"/>
    </source>
</evidence>
<dbReference type="SUPFAM" id="SSF56935">
    <property type="entry name" value="Porins"/>
    <property type="match status" value="1"/>
</dbReference>
<name>A0A2G4YSU2_9PROT</name>
<evidence type="ECO:0000256" key="1">
    <source>
        <dbReference type="ARBA" id="ARBA00004571"/>
    </source>
</evidence>
<organism evidence="14 15">
    <name type="scientific">Paremcibacter congregatus</name>
    <dbReference type="NCBI Taxonomy" id="2043170"/>
    <lineage>
        <taxon>Bacteria</taxon>
        <taxon>Pseudomonadati</taxon>
        <taxon>Pseudomonadota</taxon>
        <taxon>Alphaproteobacteria</taxon>
        <taxon>Emcibacterales</taxon>
        <taxon>Emcibacteraceae</taxon>
        <taxon>Paremcibacter</taxon>
    </lineage>
</organism>
<dbReference type="GO" id="GO:0006826">
    <property type="term" value="P:iron ion transport"/>
    <property type="evidence" value="ECO:0007669"/>
    <property type="project" value="UniProtKB-KW"/>
</dbReference>
<keyword evidence="5 10" id="KW-0812">Transmembrane</keyword>
<reference evidence="14 15" key="1">
    <citation type="submission" date="2017-10" db="EMBL/GenBank/DDBJ databases">
        <title>Frigbacter circumglobatus gen. nov. sp. nov., isolated from sediment cultured in situ.</title>
        <authorList>
            <person name="Zhao Z."/>
        </authorList>
    </citation>
    <scope>NUCLEOTIDE SEQUENCE [LARGE SCALE GENOMIC DNA]</scope>
    <source>
        <strain evidence="14 15">ZYL</strain>
    </source>
</reference>
<dbReference type="InterPro" id="IPR012910">
    <property type="entry name" value="Plug_dom"/>
</dbReference>
<keyword evidence="6" id="KW-0408">Iron</keyword>
<dbReference type="Pfam" id="PF00593">
    <property type="entry name" value="TonB_dep_Rec_b-barrel"/>
    <property type="match status" value="1"/>
</dbReference>
<comment type="caution">
    <text evidence="14">The sequence shown here is derived from an EMBL/GenBank/DDBJ whole genome shotgun (WGS) entry which is preliminary data.</text>
</comment>
<dbReference type="Pfam" id="PF07660">
    <property type="entry name" value="STN"/>
    <property type="match status" value="1"/>
</dbReference>
<dbReference type="SMART" id="SM00965">
    <property type="entry name" value="STN"/>
    <property type="match status" value="1"/>
</dbReference>
<evidence type="ECO:0000256" key="4">
    <source>
        <dbReference type="ARBA" id="ARBA00022496"/>
    </source>
</evidence>
<dbReference type="PANTHER" id="PTHR47234">
    <property type="match status" value="1"/>
</dbReference>
<dbReference type="Gene3D" id="3.55.50.30">
    <property type="match status" value="1"/>
</dbReference>
<evidence type="ECO:0000256" key="6">
    <source>
        <dbReference type="ARBA" id="ARBA00023004"/>
    </source>
</evidence>
<evidence type="ECO:0000256" key="7">
    <source>
        <dbReference type="ARBA" id="ARBA00023077"/>
    </source>
</evidence>
<dbReference type="InParanoid" id="A0A2G4YSU2"/>
<protein>
    <submittedName>
        <fullName evidence="14">Ligand-gated channel protein</fullName>
    </submittedName>
</protein>
<keyword evidence="9 10" id="KW-0998">Cell outer membrane</keyword>
<feature type="region of interest" description="Disordered" evidence="12">
    <location>
        <begin position="161"/>
        <end position="181"/>
    </location>
</feature>
<feature type="domain" description="Secretin/TonB short N-terminal" evidence="13">
    <location>
        <begin position="70"/>
        <end position="121"/>
    </location>
</feature>
<keyword evidence="15" id="KW-1185">Reference proteome</keyword>
<dbReference type="OrthoDB" id="7051241at2"/>
<keyword evidence="4" id="KW-0410">Iron transport</keyword>
<dbReference type="InterPro" id="IPR036942">
    <property type="entry name" value="Beta-barrel_TonB_sf"/>
</dbReference>
<accession>A0A2G4YSU2</accession>
<comment type="subcellular location">
    <subcellularLocation>
        <location evidence="1 10">Cell outer membrane</location>
        <topology evidence="1 10">Multi-pass membrane protein</topology>
    </subcellularLocation>
</comment>
<dbReference type="RefSeq" id="WP_099472298.1">
    <property type="nucleotide sequence ID" value="NZ_CP041025.1"/>
</dbReference>
<evidence type="ECO:0000256" key="10">
    <source>
        <dbReference type="PROSITE-ProRule" id="PRU01360"/>
    </source>
</evidence>
<evidence type="ECO:0000256" key="2">
    <source>
        <dbReference type="ARBA" id="ARBA00022448"/>
    </source>
</evidence>
<dbReference type="PANTHER" id="PTHR47234:SF3">
    <property type="entry name" value="SECRETIN_TONB SHORT N-TERMINAL DOMAIN-CONTAINING PROTEIN"/>
    <property type="match status" value="1"/>
</dbReference>